<protein>
    <submittedName>
        <fullName evidence="12">LRR receptor-like serine threonine-protein kinase</fullName>
    </submittedName>
</protein>
<dbReference type="SUPFAM" id="SSF52058">
    <property type="entry name" value="L domain-like"/>
    <property type="match status" value="2"/>
</dbReference>
<dbReference type="AlphaFoldDB" id="A0A9E7HGG4"/>
<dbReference type="InterPro" id="IPR046956">
    <property type="entry name" value="RLP23-like"/>
</dbReference>
<dbReference type="OrthoDB" id="442066at2759"/>
<dbReference type="GO" id="GO:0005886">
    <property type="term" value="C:plasma membrane"/>
    <property type="evidence" value="ECO:0007669"/>
    <property type="project" value="UniProtKB-SubCell"/>
</dbReference>
<keyword evidence="12" id="KW-0675">Receptor</keyword>
<dbReference type="Pfam" id="PF00560">
    <property type="entry name" value="LRR_1"/>
    <property type="match status" value="8"/>
</dbReference>
<dbReference type="InterPro" id="IPR001611">
    <property type="entry name" value="Leu-rich_rpt"/>
</dbReference>
<evidence type="ECO:0000256" key="1">
    <source>
        <dbReference type="ARBA" id="ARBA00004251"/>
    </source>
</evidence>
<dbReference type="GO" id="GO:0016301">
    <property type="term" value="F:kinase activity"/>
    <property type="evidence" value="ECO:0007669"/>
    <property type="project" value="UniProtKB-KW"/>
</dbReference>
<evidence type="ECO:0000256" key="9">
    <source>
        <dbReference type="ARBA" id="ARBA00023136"/>
    </source>
</evidence>
<dbReference type="Gene3D" id="3.80.10.10">
    <property type="entry name" value="Ribonuclease Inhibitor"/>
    <property type="match status" value="1"/>
</dbReference>
<dbReference type="PANTHER" id="PTHR48063">
    <property type="entry name" value="LRR RECEPTOR-LIKE KINASE"/>
    <property type="match status" value="1"/>
</dbReference>
<evidence type="ECO:0000256" key="7">
    <source>
        <dbReference type="ARBA" id="ARBA00022737"/>
    </source>
</evidence>
<keyword evidence="5 11" id="KW-0812">Transmembrane</keyword>
<dbReference type="FunFam" id="3.80.10.10:FF:000095">
    <property type="entry name" value="LRR receptor-like serine/threonine-protein kinase GSO1"/>
    <property type="match status" value="1"/>
</dbReference>
<keyword evidence="12" id="KW-0808">Transferase</keyword>
<dbReference type="Proteomes" id="UP001055439">
    <property type="component" value="Chromosome 8"/>
</dbReference>
<evidence type="ECO:0000256" key="4">
    <source>
        <dbReference type="ARBA" id="ARBA00022614"/>
    </source>
</evidence>
<keyword evidence="9 11" id="KW-0472">Membrane</keyword>
<keyword evidence="3" id="KW-1003">Cell membrane</keyword>
<dbReference type="InterPro" id="IPR032675">
    <property type="entry name" value="LRR_dom_sf"/>
</dbReference>
<keyword evidence="12" id="KW-0418">Kinase</keyword>
<evidence type="ECO:0000256" key="5">
    <source>
        <dbReference type="ARBA" id="ARBA00022692"/>
    </source>
</evidence>
<organism evidence="12 13">
    <name type="scientific">Musa troglodytarum</name>
    <name type="common">fe'i banana</name>
    <dbReference type="NCBI Taxonomy" id="320322"/>
    <lineage>
        <taxon>Eukaryota</taxon>
        <taxon>Viridiplantae</taxon>
        <taxon>Streptophyta</taxon>
        <taxon>Embryophyta</taxon>
        <taxon>Tracheophyta</taxon>
        <taxon>Spermatophyta</taxon>
        <taxon>Magnoliopsida</taxon>
        <taxon>Liliopsida</taxon>
        <taxon>Zingiberales</taxon>
        <taxon>Musaceae</taxon>
        <taxon>Musa</taxon>
    </lineage>
</organism>
<dbReference type="PANTHER" id="PTHR48063:SF112">
    <property type="entry name" value="RECEPTOR LIKE PROTEIN 30-LIKE"/>
    <property type="match status" value="1"/>
</dbReference>
<dbReference type="InterPro" id="IPR025875">
    <property type="entry name" value="Leu-rich_rpt_4"/>
</dbReference>
<comment type="similarity">
    <text evidence="2">Belongs to the RLP family.</text>
</comment>
<evidence type="ECO:0000256" key="3">
    <source>
        <dbReference type="ARBA" id="ARBA00022475"/>
    </source>
</evidence>
<keyword evidence="7" id="KW-0677">Repeat</keyword>
<evidence type="ECO:0000256" key="6">
    <source>
        <dbReference type="ARBA" id="ARBA00022729"/>
    </source>
</evidence>
<comment type="subcellular location">
    <subcellularLocation>
        <location evidence="1">Cell membrane</location>
        <topology evidence="1">Single-pass type I membrane protein</topology>
    </subcellularLocation>
</comment>
<keyword evidence="6" id="KW-0732">Signal</keyword>
<dbReference type="PRINTS" id="PR00019">
    <property type="entry name" value="LEURICHRPT"/>
</dbReference>
<sequence>MSHVNLSKVTTWLHEINSIPTLQVLHLRYTHLPHIAAPLPPFNLTSIATLDLSGYSSFNTAVLRWFSNASSLRYLDLAHCDGLHVEPLQAAVGALSNLNGLCLSSCNIEGDIDGILRNISSSFNYLDLSSNELTGTIPRAWGRLCHLRLMDLSNNSFTGPIPLSFANATNLYFLSLSNNNINTTLPPFFCNMDSLQVLDLSNNHLSGEVPNCKSPSLTFLQSLHLNGNDLSGKFPPFLKYCNQLIILDLGENKLSGKIPTWVGSNLPLLRFLRLRSNMLHGAIPANIADLGFLQVLDLSSNNLFGTIPSSLGNLNAMVVMQNYSRLIIDIGNYNYSEGILINAKGSTNMYTAILSLVTSIDLSNNNLYGEIPKELMNLVELHFLNLSRNHLTGMIPEKIGNMKQLESLDLSINFLIGEIPLSLSTLNFLSYLNLSYNNLSGRIPVSNQFSTFNDPAIYVGNEGLCCTPLPKCSKDAESEATAADVDKLERTLYIGSIVMGFIVGFWGSIGIMILRHGIRIALFQLIDRTCDWIYVQVAVKLKKLKC</sequence>
<gene>
    <name evidence="12" type="ORF">MUK42_35534</name>
</gene>
<keyword evidence="4" id="KW-0433">Leucine-rich repeat</keyword>
<name>A0A9E7HGG4_9LILI</name>
<evidence type="ECO:0000256" key="2">
    <source>
        <dbReference type="ARBA" id="ARBA00009592"/>
    </source>
</evidence>
<accession>A0A9E7HGG4</accession>
<proteinExistence type="inferred from homology"/>
<evidence type="ECO:0000256" key="11">
    <source>
        <dbReference type="SAM" id="Phobius"/>
    </source>
</evidence>
<keyword evidence="13" id="KW-1185">Reference proteome</keyword>
<dbReference type="Pfam" id="PF12799">
    <property type="entry name" value="LRR_4"/>
    <property type="match status" value="1"/>
</dbReference>
<feature type="transmembrane region" description="Helical" evidence="11">
    <location>
        <begin position="492"/>
        <end position="514"/>
    </location>
</feature>
<dbReference type="FunFam" id="3.80.10.10:FF:000111">
    <property type="entry name" value="LRR receptor-like serine/threonine-protein kinase ERECTA"/>
    <property type="match status" value="1"/>
</dbReference>
<dbReference type="InterPro" id="IPR003591">
    <property type="entry name" value="Leu-rich_rpt_typical-subtyp"/>
</dbReference>
<evidence type="ECO:0000313" key="13">
    <source>
        <dbReference type="Proteomes" id="UP001055439"/>
    </source>
</evidence>
<reference evidence="12" key="1">
    <citation type="submission" date="2022-05" db="EMBL/GenBank/DDBJ databases">
        <title>The Musa troglodytarum L. genome provides insights into the mechanism of non-climacteric behaviour and enrichment of carotenoids.</title>
        <authorList>
            <person name="Wang J."/>
        </authorList>
    </citation>
    <scope>NUCLEOTIDE SEQUENCE</scope>
    <source>
        <tissue evidence="12">Leaf</tissue>
    </source>
</reference>
<keyword evidence="8 11" id="KW-1133">Transmembrane helix</keyword>
<evidence type="ECO:0000313" key="12">
    <source>
        <dbReference type="EMBL" id="URE33150.1"/>
    </source>
</evidence>
<dbReference type="SMART" id="SM00369">
    <property type="entry name" value="LRR_TYP"/>
    <property type="match status" value="6"/>
</dbReference>
<evidence type="ECO:0000256" key="8">
    <source>
        <dbReference type="ARBA" id="ARBA00022989"/>
    </source>
</evidence>
<evidence type="ECO:0000256" key="10">
    <source>
        <dbReference type="ARBA" id="ARBA00023180"/>
    </source>
</evidence>
<dbReference type="EMBL" id="CP097510">
    <property type="protein sequence ID" value="URE33150.1"/>
    <property type="molecule type" value="Genomic_DNA"/>
</dbReference>
<keyword evidence="10" id="KW-0325">Glycoprotein</keyword>